<dbReference type="Gene3D" id="2.40.10.10">
    <property type="entry name" value="Trypsin-like serine proteases"/>
    <property type="match status" value="1"/>
</dbReference>
<sequence>MKTSHFIYIKLLVIFVILRTVTSASWFDPDRWRYGKKTCKCSCGISRKDEHRIVGGRPTEAYDYPWMAGLLYKGALYCGATLINDRYVVTAAHCVDGLDMESIHVLLGGHDLENVKEEELELRAVVRMVKHPKFEPKTFNNDIAILQFDEPIPFSRLIGPVCLPQSDIEYAGKVAVVTGWGRVNETGNISPILAQVEVPIYTNEACQKTKYGKQAITENMMCAGYDHGELDACQGDSGGPLHLESKDRKIDLIGVVSWGQGCGREGYPGVYTRIGRYLKWIAENTPDACYCGRRQGRTGD</sequence>
<proteinExistence type="predicted"/>
<evidence type="ECO:0000256" key="6">
    <source>
        <dbReference type="SAM" id="Phobius"/>
    </source>
</evidence>
<evidence type="ECO:0000259" key="7">
    <source>
        <dbReference type="PROSITE" id="PS50240"/>
    </source>
</evidence>
<gene>
    <name evidence="8" type="ORF">DGAL_LOCUS17688</name>
</gene>
<evidence type="ECO:0000256" key="1">
    <source>
        <dbReference type="ARBA" id="ARBA00022670"/>
    </source>
</evidence>
<dbReference type="CDD" id="cd00190">
    <property type="entry name" value="Tryp_SPc"/>
    <property type="match status" value="1"/>
</dbReference>
<dbReference type="PROSITE" id="PS00134">
    <property type="entry name" value="TRYPSIN_HIS"/>
    <property type="match status" value="1"/>
</dbReference>
<dbReference type="InterPro" id="IPR018114">
    <property type="entry name" value="TRYPSIN_HIS"/>
</dbReference>
<dbReference type="InterPro" id="IPR033116">
    <property type="entry name" value="TRYPSIN_SER"/>
</dbReference>
<dbReference type="InterPro" id="IPR043504">
    <property type="entry name" value="Peptidase_S1_PA_chymotrypsin"/>
</dbReference>
<comment type="caution">
    <text evidence="8">The sequence shown here is derived from an EMBL/GenBank/DDBJ whole genome shotgun (WGS) entry which is preliminary data.</text>
</comment>
<feature type="transmembrane region" description="Helical" evidence="6">
    <location>
        <begin position="6"/>
        <end position="27"/>
    </location>
</feature>
<dbReference type="AlphaFoldDB" id="A0A8J2S2W0"/>
<dbReference type="OrthoDB" id="546450at2759"/>
<keyword evidence="6" id="KW-0472">Membrane</keyword>
<evidence type="ECO:0000313" key="9">
    <source>
        <dbReference type="Proteomes" id="UP000789390"/>
    </source>
</evidence>
<evidence type="ECO:0000256" key="5">
    <source>
        <dbReference type="RuleBase" id="RU363034"/>
    </source>
</evidence>
<dbReference type="PROSITE" id="PS00135">
    <property type="entry name" value="TRYPSIN_SER"/>
    <property type="match status" value="1"/>
</dbReference>
<dbReference type="PROSITE" id="PS50240">
    <property type="entry name" value="TRYPSIN_DOM"/>
    <property type="match status" value="1"/>
</dbReference>
<dbReference type="InterPro" id="IPR001314">
    <property type="entry name" value="Peptidase_S1A"/>
</dbReference>
<dbReference type="PANTHER" id="PTHR24252:SF7">
    <property type="entry name" value="HYALIN"/>
    <property type="match status" value="1"/>
</dbReference>
<dbReference type="PANTHER" id="PTHR24252">
    <property type="entry name" value="ACROSIN-RELATED"/>
    <property type="match status" value="1"/>
</dbReference>
<dbReference type="EMBL" id="CAKKLH010000346">
    <property type="protein sequence ID" value="CAH0113776.1"/>
    <property type="molecule type" value="Genomic_DNA"/>
</dbReference>
<accession>A0A8J2S2W0</accession>
<keyword evidence="9" id="KW-1185">Reference proteome</keyword>
<dbReference type="InterPro" id="IPR001254">
    <property type="entry name" value="Trypsin_dom"/>
</dbReference>
<dbReference type="SUPFAM" id="SSF50494">
    <property type="entry name" value="Trypsin-like serine proteases"/>
    <property type="match status" value="1"/>
</dbReference>
<keyword evidence="3 5" id="KW-0720">Serine protease</keyword>
<reference evidence="8" key="1">
    <citation type="submission" date="2021-11" db="EMBL/GenBank/DDBJ databases">
        <authorList>
            <person name="Schell T."/>
        </authorList>
    </citation>
    <scope>NUCLEOTIDE SEQUENCE</scope>
    <source>
        <strain evidence="8">M5</strain>
    </source>
</reference>
<protein>
    <recommendedName>
        <fullName evidence="7">Peptidase S1 domain-containing protein</fullName>
    </recommendedName>
</protein>
<dbReference type="Pfam" id="PF00089">
    <property type="entry name" value="Trypsin"/>
    <property type="match status" value="1"/>
</dbReference>
<dbReference type="FunFam" id="2.40.10.10:FF:000006">
    <property type="entry name" value="Serine proteinase stubble"/>
    <property type="match status" value="1"/>
</dbReference>
<keyword evidence="4" id="KW-1015">Disulfide bond</keyword>
<dbReference type="PRINTS" id="PR00722">
    <property type="entry name" value="CHYMOTRYPSIN"/>
</dbReference>
<keyword evidence="1 5" id="KW-0645">Protease</keyword>
<evidence type="ECO:0000256" key="3">
    <source>
        <dbReference type="ARBA" id="ARBA00022825"/>
    </source>
</evidence>
<keyword evidence="2 5" id="KW-0378">Hydrolase</keyword>
<dbReference type="InterPro" id="IPR009003">
    <property type="entry name" value="Peptidase_S1_PA"/>
</dbReference>
<keyword evidence="6" id="KW-1133">Transmembrane helix</keyword>
<dbReference type="GO" id="GO:0004252">
    <property type="term" value="F:serine-type endopeptidase activity"/>
    <property type="evidence" value="ECO:0007669"/>
    <property type="project" value="InterPro"/>
</dbReference>
<dbReference type="GO" id="GO:0006508">
    <property type="term" value="P:proteolysis"/>
    <property type="evidence" value="ECO:0007669"/>
    <property type="project" value="UniProtKB-KW"/>
</dbReference>
<feature type="domain" description="Peptidase S1" evidence="7">
    <location>
        <begin position="53"/>
        <end position="286"/>
    </location>
</feature>
<dbReference type="Proteomes" id="UP000789390">
    <property type="component" value="Unassembled WGS sequence"/>
</dbReference>
<organism evidence="8 9">
    <name type="scientific">Daphnia galeata</name>
    <dbReference type="NCBI Taxonomy" id="27404"/>
    <lineage>
        <taxon>Eukaryota</taxon>
        <taxon>Metazoa</taxon>
        <taxon>Ecdysozoa</taxon>
        <taxon>Arthropoda</taxon>
        <taxon>Crustacea</taxon>
        <taxon>Branchiopoda</taxon>
        <taxon>Diplostraca</taxon>
        <taxon>Cladocera</taxon>
        <taxon>Anomopoda</taxon>
        <taxon>Daphniidae</taxon>
        <taxon>Daphnia</taxon>
    </lineage>
</organism>
<dbReference type="SMART" id="SM00020">
    <property type="entry name" value="Tryp_SPc"/>
    <property type="match status" value="1"/>
</dbReference>
<keyword evidence="6" id="KW-0812">Transmembrane</keyword>
<evidence type="ECO:0000256" key="2">
    <source>
        <dbReference type="ARBA" id="ARBA00022801"/>
    </source>
</evidence>
<name>A0A8J2S2W0_9CRUS</name>
<evidence type="ECO:0000256" key="4">
    <source>
        <dbReference type="ARBA" id="ARBA00023157"/>
    </source>
</evidence>
<evidence type="ECO:0000313" key="8">
    <source>
        <dbReference type="EMBL" id="CAH0113776.1"/>
    </source>
</evidence>